<organism evidence="2 3">
    <name type="scientific">Ramazzottius varieornatus</name>
    <name type="common">Water bear</name>
    <name type="synonym">Tardigrade</name>
    <dbReference type="NCBI Taxonomy" id="947166"/>
    <lineage>
        <taxon>Eukaryota</taxon>
        <taxon>Metazoa</taxon>
        <taxon>Ecdysozoa</taxon>
        <taxon>Tardigrada</taxon>
        <taxon>Eutardigrada</taxon>
        <taxon>Parachela</taxon>
        <taxon>Hypsibioidea</taxon>
        <taxon>Ramazzottiidae</taxon>
        <taxon>Ramazzottius</taxon>
    </lineage>
</organism>
<evidence type="ECO:0000256" key="1">
    <source>
        <dbReference type="SAM" id="MobiDB-lite"/>
    </source>
</evidence>
<sequence length="118" mass="13316">MNDNTKDKLYVAVNRSGIMDQKVLTDYFRQEVLPDSPDKSRHELSKPLDSCPFGTMKSKWTAYKSFHPINPQFEVIKHRLKLLKEPGRTTPKSRGGKKQTETAHGPSPAASVPDADIH</sequence>
<keyword evidence="3" id="KW-1185">Reference proteome</keyword>
<comment type="caution">
    <text evidence="2">The sequence shown here is derived from an EMBL/GenBank/DDBJ whole genome shotgun (WGS) entry which is preliminary data.</text>
</comment>
<evidence type="ECO:0008006" key="4">
    <source>
        <dbReference type="Google" id="ProtNLM"/>
    </source>
</evidence>
<reference evidence="2 3" key="1">
    <citation type="journal article" date="2016" name="Nat. Commun.">
        <title>Extremotolerant tardigrade genome and improved radiotolerance of human cultured cells by tardigrade-unique protein.</title>
        <authorList>
            <person name="Hashimoto T."/>
            <person name="Horikawa D.D."/>
            <person name="Saito Y."/>
            <person name="Kuwahara H."/>
            <person name="Kozuka-Hata H."/>
            <person name="Shin-I T."/>
            <person name="Minakuchi Y."/>
            <person name="Ohishi K."/>
            <person name="Motoyama A."/>
            <person name="Aizu T."/>
            <person name="Enomoto A."/>
            <person name="Kondo K."/>
            <person name="Tanaka S."/>
            <person name="Hara Y."/>
            <person name="Koshikawa S."/>
            <person name="Sagara H."/>
            <person name="Miura T."/>
            <person name="Yokobori S."/>
            <person name="Miyagawa K."/>
            <person name="Suzuki Y."/>
            <person name="Kubo T."/>
            <person name="Oyama M."/>
            <person name="Kohara Y."/>
            <person name="Fujiyama A."/>
            <person name="Arakawa K."/>
            <person name="Katayama T."/>
            <person name="Toyoda A."/>
            <person name="Kunieda T."/>
        </authorList>
    </citation>
    <scope>NUCLEOTIDE SEQUENCE [LARGE SCALE GENOMIC DNA]</scope>
    <source>
        <strain evidence="2 3">YOKOZUNA-1</strain>
    </source>
</reference>
<proteinExistence type="predicted"/>
<accession>A0A1D1VXB4</accession>
<feature type="region of interest" description="Disordered" evidence="1">
    <location>
        <begin position="81"/>
        <end position="118"/>
    </location>
</feature>
<dbReference type="EMBL" id="BDGG01000011">
    <property type="protein sequence ID" value="GAV04923.1"/>
    <property type="molecule type" value="Genomic_DNA"/>
</dbReference>
<dbReference type="AlphaFoldDB" id="A0A1D1VXB4"/>
<evidence type="ECO:0000313" key="3">
    <source>
        <dbReference type="Proteomes" id="UP000186922"/>
    </source>
</evidence>
<protein>
    <recommendedName>
        <fullName evidence="4">DDE-1 domain-containing protein</fullName>
    </recommendedName>
</protein>
<dbReference type="OrthoDB" id="4327074at2759"/>
<dbReference type="Proteomes" id="UP000186922">
    <property type="component" value="Unassembled WGS sequence"/>
</dbReference>
<evidence type="ECO:0000313" key="2">
    <source>
        <dbReference type="EMBL" id="GAV04923.1"/>
    </source>
</evidence>
<gene>
    <name evidence="2" type="primary">RvY_15123-1</name>
    <name evidence="2" type="synonym">RvY_15123.1</name>
    <name evidence="2" type="ORF">RvY_15123</name>
</gene>
<name>A0A1D1VXB4_RAMVA</name>